<dbReference type="GO" id="GO:0005886">
    <property type="term" value="C:plasma membrane"/>
    <property type="evidence" value="ECO:0007669"/>
    <property type="project" value="UniProtKB-SubCell"/>
</dbReference>
<comment type="subcellular location">
    <subcellularLocation>
        <location evidence="1">Cell membrane</location>
        <topology evidence="1">Multi-pass membrane protein</topology>
    </subcellularLocation>
</comment>
<protein>
    <recommendedName>
        <fullName evidence="8">Branched-chain amino acid ABC transporter permease</fullName>
    </recommendedName>
</protein>
<proteinExistence type="predicted"/>
<gene>
    <name evidence="7" type="ORF">Csp_B16850</name>
</gene>
<evidence type="ECO:0008006" key="8">
    <source>
        <dbReference type="Google" id="ProtNLM"/>
    </source>
</evidence>
<feature type="transmembrane region" description="Helical" evidence="6">
    <location>
        <begin position="28"/>
        <end position="48"/>
    </location>
</feature>
<feature type="transmembrane region" description="Helical" evidence="6">
    <location>
        <begin position="241"/>
        <end position="267"/>
    </location>
</feature>
<organism evidence="7">
    <name type="scientific">Curvibacter symbiont subsp. Hydra magnipapillata</name>
    <dbReference type="NCBI Taxonomy" id="667019"/>
    <lineage>
        <taxon>Bacteria</taxon>
        <taxon>Pseudomonadati</taxon>
        <taxon>Pseudomonadota</taxon>
        <taxon>Betaproteobacteria</taxon>
        <taxon>Burkholderiales</taxon>
        <taxon>Comamonadaceae</taxon>
        <taxon>Curvibacter</taxon>
    </lineage>
</organism>
<keyword evidence="5 6" id="KW-0472">Membrane</keyword>
<dbReference type="PANTHER" id="PTHR30482:SF20">
    <property type="entry name" value="HIGH-AFFINITY BRANCHED-CHAIN AMINO ACID TRANSPORT SYSTEM PERMEASE PROTEIN LIVM"/>
    <property type="match status" value="1"/>
</dbReference>
<name>C9YFY5_CURXX</name>
<feature type="transmembrane region" description="Helical" evidence="6">
    <location>
        <begin position="79"/>
        <end position="99"/>
    </location>
</feature>
<feature type="transmembrane region" description="Helical" evidence="6">
    <location>
        <begin position="55"/>
        <end position="73"/>
    </location>
</feature>
<evidence type="ECO:0000256" key="5">
    <source>
        <dbReference type="ARBA" id="ARBA00023136"/>
    </source>
</evidence>
<dbReference type="Pfam" id="PF02653">
    <property type="entry name" value="BPD_transp_2"/>
    <property type="match status" value="1"/>
</dbReference>
<dbReference type="CDD" id="cd06581">
    <property type="entry name" value="TM_PBP1_LivM_like"/>
    <property type="match status" value="1"/>
</dbReference>
<feature type="transmembrane region" description="Helical" evidence="6">
    <location>
        <begin position="205"/>
        <end position="229"/>
    </location>
</feature>
<feature type="transmembrane region" description="Helical" evidence="6">
    <location>
        <begin position="155"/>
        <end position="175"/>
    </location>
</feature>
<evidence type="ECO:0000256" key="2">
    <source>
        <dbReference type="ARBA" id="ARBA00022475"/>
    </source>
</evidence>
<dbReference type="EMBL" id="FN543108">
    <property type="protein sequence ID" value="CBA33001.1"/>
    <property type="molecule type" value="Genomic_DNA"/>
</dbReference>
<feature type="transmembrane region" description="Helical" evidence="6">
    <location>
        <begin position="276"/>
        <end position="293"/>
    </location>
</feature>
<dbReference type="PANTHER" id="PTHR30482">
    <property type="entry name" value="HIGH-AFFINITY BRANCHED-CHAIN AMINO ACID TRANSPORT SYSTEM PERMEASE"/>
    <property type="match status" value="1"/>
</dbReference>
<dbReference type="AlphaFoldDB" id="C9YFY5"/>
<dbReference type="InterPro" id="IPR043428">
    <property type="entry name" value="LivM-like"/>
</dbReference>
<evidence type="ECO:0000256" key="3">
    <source>
        <dbReference type="ARBA" id="ARBA00022692"/>
    </source>
</evidence>
<keyword evidence="4 6" id="KW-1133">Transmembrane helix</keyword>
<dbReference type="GO" id="GO:0015658">
    <property type="term" value="F:branched-chain amino acid transmembrane transporter activity"/>
    <property type="evidence" value="ECO:0007669"/>
    <property type="project" value="InterPro"/>
</dbReference>
<reference evidence="7" key="1">
    <citation type="journal article" date="2010" name="Nature">
        <title>The Dynamic genome of Hydra.</title>
        <authorList>
            <person name="Chapman J.A."/>
            <person name="Kirkness E.F."/>
            <person name="Simakov O."/>
            <person name="Hampson S.E."/>
            <person name="Mitros T."/>
            <person name="Weinmaier T."/>
            <person name="Rattei T."/>
            <person name="Balasubramanian P.G."/>
            <person name="Borman J."/>
            <person name="Busam D."/>
            <person name="Disbennett K."/>
            <person name="Pfannkoch C."/>
            <person name="Sumin N."/>
            <person name="Sutton G."/>
            <person name="Viswanathan L."/>
            <person name="Walenz B."/>
            <person name="Goodstein D.M."/>
            <person name="Hellsten U."/>
            <person name="Kawashima T."/>
            <person name="Prochnik S.E."/>
            <person name="Putnam N.H."/>
            <person name="Shu S."/>
            <person name="Blumberg B."/>
            <person name="Dana C.E."/>
            <person name="Gee L."/>
            <person name="Kibler D.F."/>
            <person name="Law L."/>
            <person name="Lindgens D."/>
            <person name="Martinez D.E."/>
            <person name="Peng J."/>
            <person name="Wigge P.A."/>
            <person name="Bertulat B."/>
            <person name="Guder C."/>
            <person name="Nakamura Y."/>
            <person name="Ozbek S."/>
            <person name="Watanabe H."/>
            <person name="Khalturin K."/>
            <person name="Hemmrich G."/>
            <person name="Franke A."/>
            <person name="Augustin R."/>
            <person name="Fraune S."/>
            <person name="Hayakawa E."/>
            <person name="Hayakawa S."/>
            <person name="Hirose M."/>
            <person name="Hwang J."/>
            <person name="Ikeo K."/>
            <person name="Nishimiya-Fujisawa C."/>
            <person name="Ogura A."/>
            <person name="Takahashi T."/>
            <person name="Steinmetz P.R."/>
            <person name="Zhang X."/>
            <person name="Aufschnaiter R."/>
            <person name="Eder M.K."/>
            <person name="Gorny A.K."/>
            <person name="Salvenmoser W."/>
            <person name="Heimberg A.M."/>
            <person name="Wheeler B.M."/>
            <person name="Peterson K.J."/>
            <person name="Boettger A."/>
            <person name="Tischler P."/>
            <person name="Wolf A."/>
            <person name="Gojobori T."/>
            <person name="Remington K.A."/>
            <person name="Strausberg R.L."/>
            <person name="Venter J."/>
            <person name="Technau U."/>
            <person name="Hobmayer B."/>
            <person name="Bosch T.C."/>
            <person name="Holstein T.W."/>
            <person name="Fujisawa T."/>
            <person name="Bode H.R."/>
            <person name="David C.N."/>
            <person name="Rokhsar D.S."/>
            <person name="Steele R.E."/>
        </authorList>
    </citation>
    <scope>NUCLEOTIDE SEQUENCE</scope>
</reference>
<dbReference type="InterPro" id="IPR001851">
    <property type="entry name" value="ABC_transp_permease"/>
</dbReference>
<evidence type="ECO:0000313" key="7">
    <source>
        <dbReference type="EMBL" id="CBA33001.1"/>
    </source>
</evidence>
<keyword evidence="2" id="KW-1003">Cell membrane</keyword>
<sequence length="327" mass="35167">MKKITLILIAACAILLLAAPPFLKNYGIYLLSYWLVFVIATMGLNLTVGYAGQKSLGHAAFFGIGAYTVAILMKAGFSFWLGLPAAALICFFVGIALGFPALRVQTIYLAFATLGFNTAVWLVMRNEEWLTGGTFGINNIARPSLFGYSLEGNLAYYYFVLGTAVVLGALQWGLLRSPWGKAFTALRDNPIRAESLGINTRSYTLLSFAIGAVYAGVAGALFASLVQFIEPAPFTVGASIMMYLMVVVGGPGYFLGPLLGSAVGVILPEWLRFAQAWYLFVFGSAVVLLMIWLPDGLLSIPDRIKAKRQAREASAARAAAAQQQGAR</sequence>
<keyword evidence="3 6" id="KW-0812">Transmembrane</keyword>
<accession>C9YFY5</accession>
<evidence type="ECO:0000256" key="1">
    <source>
        <dbReference type="ARBA" id="ARBA00004651"/>
    </source>
</evidence>
<feature type="transmembrane region" description="Helical" evidence="6">
    <location>
        <begin position="106"/>
        <end position="124"/>
    </location>
</feature>
<evidence type="ECO:0000256" key="4">
    <source>
        <dbReference type="ARBA" id="ARBA00022989"/>
    </source>
</evidence>
<evidence type="ECO:0000256" key="6">
    <source>
        <dbReference type="SAM" id="Phobius"/>
    </source>
</evidence>